<accession>A0A8S1SY06</accession>
<protein>
    <submittedName>
        <fullName evidence="1">Uncharacterized protein</fullName>
    </submittedName>
</protein>
<reference evidence="1" key="1">
    <citation type="submission" date="2021-01" db="EMBL/GenBank/DDBJ databases">
        <authorList>
            <consortium name="Genoscope - CEA"/>
            <person name="William W."/>
        </authorList>
    </citation>
    <scope>NUCLEOTIDE SEQUENCE</scope>
</reference>
<name>A0A8S1SY06_PAROT</name>
<keyword evidence="2" id="KW-1185">Reference proteome</keyword>
<dbReference type="EMBL" id="CAJJDP010000014">
    <property type="protein sequence ID" value="CAD8143312.1"/>
    <property type="molecule type" value="Genomic_DNA"/>
</dbReference>
<sequence length="149" mass="17637">MSSEKRRNYNLLTDTLQMYSNSTTNMKMNQKQSLPAVKIPIQLTNGELNLVDTYYKQNVRIIQLIIKRQLKQKINIWAEDIYKKNLGCHLSKDKQRQAPPQEGQFRRLESTRRDVTWKRKVNAILENLPGKAQVETIQREYSKEFRIIG</sequence>
<proteinExistence type="predicted"/>
<dbReference type="AlphaFoldDB" id="A0A8S1SY06"/>
<gene>
    <name evidence="1" type="ORF">POCTA_138.1.T0140444</name>
</gene>
<dbReference type="Proteomes" id="UP000683925">
    <property type="component" value="Unassembled WGS sequence"/>
</dbReference>
<evidence type="ECO:0000313" key="1">
    <source>
        <dbReference type="EMBL" id="CAD8143312.1"/>
    </source>
</evidence>
<evidence type="ECO:0000313" key="2">
    <source>
        <dbReference type="Proteomes" id="UP000683925"/>
    </source>
</evidence>
<comment type="caution">
    <text evidence="1">The sequence shown here is derived from an EMBL/GenBank/DDBJ whole genome shotgun (WGS) entry which is preliminary data.</text>
</comment>
<organism evidence="1 2">
    <name type="scientific">Paramecium octaurelia</name>
    <dbReference type="NCBI Taxonomy" id="43137"/>
    <lineage>
        <taxon>Eukaryota</taxon>
        <taxon>Sar</taxon>
        <taxon>Alveolata</taxon>
        <taxon>Ciliophora</taxon>
        <taxon>Intramacronucleata</taxon>
        <taxon>Oligohymenophorea</taxon>
        <taxon>Peniculida</taxon>
        <taxon>Parameciidae</taxon>
        <taxon>Paramecium</taxon>
    </lineage>
</organism>